<feature type="region of interest" description="Disordered" evidence="1">
    <location>
        <begin position="83"/>
        <end position="118"/>
    </location>
</feature>
<dbReference type="Proteomes" id="UP001221898">
    <property type="component" value="Unassembled WGS sequence"/>
</dbReference>
<proteinExistence type="predicted"/>
<evidence type="ECO:0000313" key="2">
    <source>
        <dbReference type="EMBL" id="KAJ8417665.1"/>
    </source>
</evidence>
<reference evidence="2" key="1">
    <citation type="journal article" date="2023" name="Science">
        <title>Genome structures resolve the early diversification of teleost fishes.</title>
        <authorList>
            <person name="Parey E."/>
            <person name="Louis A."/>
            <person name="Montfort J."/>
            <person name="Bouchez O."/>
            <person name="Roques C."/>
            <person name="Iampietro C."/>
            <person name="Lluch J."/>
            <person name="Castinel A."/>
            <person name="Donnadieu C."/>
            <person name="Desvignes T."/>
            <person name="Floi Bucao C."/>
            <person name="Jouanno E."/>
            <person name="Wen M."/>
            <person name="Mejri S."/>
            <person name="Dirks R."/>
            <person name="Jansen H."/>
            <person name="Henkel C."/>
            <person name="Chen W.J."/>
            <person name="Zahm M."/>
            <person name="Cabau C."/>
            <person name="Klopp C."/>
            <person name="Thompson A.W."/>
            <person name="Robinson-Rechavi M."/>
            <person name="Braasch I."/>
            <person name="Lecointre G."/>
            <person name="Bobe J."/>
            <person name="Postlethwait J.H."/>
            <person name="Berthelot C."/>
            <person name="Roest Crollius H."/>
            <person name="Guiguen Y."/>
        </authorList>
    </citation>
    <scope>NUCLEOTIDE SEQUENCE</scope>
    <source>
        <strain evidence="2">NC1722</strain>
    </source>
</reference>
<accession>A0AAD7TB25</accession>
<name>A0AAD7TB25_9TELE</name>
<evidence type="ECO:0000313" key="3">
    <source>
        <dbReference type="Proteomes" id="UP001221898"/>
    </source>
</evidence>
<sequence>MAQEELKQKEKEEKTKDLHSSSLIKLNQATEYVFHILSVWAMLIGTEAHWESALWDRRHSSPACSHDIWKPEDNKRGEAVLVLSGRDTKRDSGRQTRGGGTMGTAEMYAPVAASQASS</sequence>
<comment type="caution">
    <text evidence="2">The sequence shown here is derived from an EMBL/GenBank/DDBJ whole genome shotgun (WGS) entry which is preliminary data.</text>
</comment>
<organism evidence="2 3">
    <name type="scientific">Aldrovandia affinis</name>
    <dbReference type="NCBI Taxonomy" id="143900"/>
    <lineage>
        <taxon>Eukaryota</taxon>
        <taxon>Metazoa</taxon>
        <taxon>Chordata</taxon>
        <taxon>Craniata</taxon>
        <taxon>Vertebrata</taxon>
        <taxon>Euteleostomi</taxon>
        <taxon>Actinopterygii</taxon>
        <taxon>Neopterygii</taxon>
        <taxon>Teleostei</taxon>
        <taxon>Notacanthiformes</taxon>
        <taxon>Halosauridae</taxon>
        <taxon>Aldrovandia</taxon>
    </lineage>
</organism>
<dbReference type="EMBL" id="JAINUG010000003">
    <property type="protein sequence ID" value="KAJ8417665.1"/>
    <property type="molecule type" value="Genomic_DNA"/>
</dbReference>
<feature type="compositionally biased region" description="Basic and acidic residues" evidence="1">
    <location>
        <begin position="1"/>
        <end position="19"/>
    </location>
</feature>
<dbReference type="AlphaFoldDB" id="A0AAD7TB25"/>
<gene>
    <name evidence="2" type="ORF">AAFF_G00225080</name>
</gene>
<evidence type="ECO:0000256" key="1">
    <source>
        <dbReference type="SAM" id="MobiDB-lite"/>
    </source>
</evidence>
<keyword evidence="3" id="KW-1185">Reference proteome</keyword>
<feature type="region of interest" description="Disordered" evidence="1">
    <location>
        <begin position="1"/>
        <end position="21"/>
    </location>
</feature>
<protein>
    <submittedName>
        <fullName evidence="2">Uncharacterized protein</fullName>
    </submittedName>
</protein>